<proteinExistence type="predicted"/>
<organism evidence="1 2">
    <name type="scientific">Lindgomyces ingoldianus</name>
    <dbReference type="NCBI Taxonomy" id="673940"/>
    <lineage>
        <taxon>Eukaryota</taxon>
        <taxon>Fungi</taxon>
        <taxon>Dikarya</taxon>
        <taxon>Ascomycota</taxon>
        <taxon>Pezizomycotina</taxon>
        <taxon>Dothideomycetes</taxon>
        <taxon>Pleosporomycetidae</taxon>
        <taxon>Pleosporales</taxon>
        <taxon>Lindgomycetaceae</taxon>
        <taxon>Lindgomyces</taxon>
    </lineage>
</organism>
<comment type="caution">
    <text evidence="1">The sequence shown here is derived from an EMBL/GenBank/DDBJ whole genome shotgun (WGS) entry which is preliminary data.</text>
</comment>
<name>A0ACB6Q701_9PLEO</name>
<protein>
    <submittedName>
        <fullName evidence="1">Uncharacterized protein</fullName>
    </submittedName>
</protein>
<sequence length="407" mass="46266">MHGLTEQLSTLQHRLMTTAMRATSMHEKLITSKNCLGGLECLILEGVFEFNDSNLRRAWLAFRKAMVFAQLMKIDQPNPPKFQVLDPASKLVPMYLWFRIVYTDSYLSLMLGLPHGGQETNMEQKVPGETPACRLRRAHTLIARRVLDRNRRSAACDFSETRKLPDQFWTPPDFPNLQPNTREALWETMRVADHLHHYSLVHLLHLPYLLNSQTEGRDLTCSKVTCVNASREILIPVVAFRTFKRNIVSVYCRTADFCALMAGITILLAHIDGHKLEEEDWRAHQRLGDRALVEQLLQSYDSVQDCMNDGLTQQSAEQLRRLLKIESDAARGKEESARDTVSNIQRNCGELQLSIPYFGIINIGRMGVTRSRQQDIQPSHTRTSGTPYPTATTDSGDPLLGSNEHPS</sequence>
<accession>A0ACB6Q701</accession>
<evidence type="ECO:0000313" key="1">
    <source>
        <dbReference type="EMBL" id="KAF2462557.1"/>
    </source>
</evidence>
<dbReference type="Proteomes" id="UP000799755">
    <property type="component" value="Unassembled WGS sequence"/>
</dbReference>
<keyword evidence="2" id="KW-1185">Reference proteome</keyword>
<reference evidence="1" key="1">
    <citation type="journal article" date="2020" name="Stud. Mycol.">
        <title>101 Dothideomycetes genomes: a test case for predicting lifestyles and emergence of pathogens.</title>
        <authorList>
            <person name="Haridas S."/>
            <person name="Albert R."/>
            <person name="Binder M."/>
            <person name="Bloem J."/>
            <person name="Labutti K."/>
            <person name="Salamov A."/>
            <person name="Andreopoulos B."/>
            <person name="Baker S."/>
            <person name="Barry K."/>
            <person name="Bills G."/>
            <person name="Bluhm B."/>
            <person name="Cannon C."/>
            <person name="Castanera R."/>
            <person name="Culley D."/>
            <person name="Daum C."/>
            <person name="Ezra D."/>
            <person name="Gonzalez J."/>
            <person name="Henrissat B."/>
            <person name="Kuo A."/>
            <person name="Liang C."/>
            <person name="Lipzen A."/>
            <person name="Lutzoni F."/>
            <person name="Magnuson J."/>
            <person name="Mondo S."/>
            <person name="Nolan M."/>
            <person name="Ohm R."/>
            <person name="Pangilinan J."/>
            <person name="Park H.-J."/>
            <person name="Ramirez L."/>
            <person name="Alfaro M."/>
            <person name="Sun H."/>
            <person name="Tritt A."/>
            <person name="Yoshinaga Y."/>
            <person name="Zwiers L.-H."/>
            <person name="Turgeon B."/>
            <person name="Goodwin S."/>
            <person name="Spatafora J."/>
            <person name="Crous P."/>
            <person name="Grigoriev I."/>
        </authorList>
    </citation>
    <scope>NUCLEOTIDE SEQUENCE</scope>
    <source>
        <strain evidence="1">ATCC 200398</strain>
    </source>
</reference>
<gene>
    <name evidence="1" type="ORF">BDR25DRAFT_347694</name>
</gene>
<dbReference type="EMBL" id="MU003579">
    <property type="protein sequence ID" value="KAF2462557.1"/>
    <property type="molecule type" value="Genomic_DNA"/>
</dbReference>
<evidence type="ECO:0000313" key="2">
    <source>
        <dbReference type="Proteomes" id="UP000799755"/>
    </source>
</evidence>